<dbReference type="AlphaFoldDB" id="A0A8D5GBY3"/>
<keyword evidence="2" id="KW-0186">Copper</keyword>
<accession>A0A8D5GBY3</accession>
<evidence type="ECO:0000256" key="1">
    <source>
        <dbReference type="ARBA" id="ARBA00010457"/>
    </source>
</evidence>
<sequence length="173" mass="17592">MKIRHALMITLLLASINAHADEKTVTINAISEAGVGMSVGTITLSDSPKGLVVKPNLKGLPTGVHGFHIHDQGSCDSALKDGKMVAGLAAGGHFDPSKTGMHEGPDGMGHMGDLPALTIEADGTSTASLLAPHLKLADILGHAVIIHENGDNYSDTPKPLGGGGARIACGLVN</sequence>
<dbReference type="InterPro" id="IPR001424">
    <property type="entry name" value="SOD_Cu_Zn_dom"/>
</dbReference>
<dbReference type="InterPro" id="IPR018152">
    <property type="entry name" value="SOD_Cu/Zn_BS"/>
</dbReference>
<comment type="function">
    <text evidence="2">Destroys radicals which are normally produced within the cells and which are toxic to biological systems.</text>
</comment>
<dbReference type="KEGG" id="mpau:ZMTM_09220"/>
<dbReference type="Pfam" id="PF00080">
    <property type="entry name" value="Sod_Cu"/>
    <property type="match status" value="1"/>
</dbReference>
<comment type="cofactor">
    <cofactor evidence="2">
        <name>Zn(2+)</name>
        <dbReference type="ChEBI" id="CHEBI:29105"/>
    </cofactor>
    <text evidence="2">Binds 1 zinc ion per subunit.</text>
</comment>
<comment type="cofactor">
    <cofactor evidence="2">
        <name>Cu cation</name>
        <dbReference type="ChEBI" id="CHEBI:23378"/>
    </cofactor>
    <text evidence="2">Binds 1 copper ion per subunit.</text>
</comment>
<dbReference type="EMBL" id="AP024110">
    <property type="protein sequence ID" value="BCM24663.1"/>
    <property type="molecule type" value="Genomic_DNA"/>
</dbReference>
<keyword evidence="3" id="KW-0732">Signal</keyword>
<keyword evidence="6" id="KW-1185">Reference proteome</keyword>
<evidence type="ECO:0000256" key="2">
    <source>
        <dbReference type="RuleBase" id="RU000393"/>
    </source>
</evidence>
<reference evidence="5" key="1">
    <citation type="journal article" date="2021" name="Arch. Microbiol.">
        <title>Methyloradius palustris gen. nov., sp. nov., a methanol-oxidizing bacterium isolated from snow.</title>
        <authorList>
            <person name="Miyadera T."/>
            <person name="Kojima H."/>
            <person name="Fukui M."/>
        </authorList>
    </citation>
    <scope>NUCLEOTIDE SEQUENCE</scope>
    <source>
        <strain evidence="5">Zm11</strain>
    </source>
</reference>
<name>A0A8D5GBY3_9PROT</name>
<dbReference type="SUPFAM" id="SSF49329">
    <property type="entry name" value="Cu,Zn superoxide dismutase-like"/>
    <property type="match status" value="1"/>
</dbReference>
<dbReference type="RefSeq" id="WP_221765169.1">
    <property type="nucleotide sequence ID" value="NZ_AP024110.1"/>
</dbReference>
<organism evidence="5 6">
    <name type="scientific">Methyloradius palustris</name>
    <dbReference type="NCBI Taxonomy" id="2778876"/>
    <lineage>
        <taxon>Bacteria</taxon>
        <taxon>Pseudomonadati</taxon>
        <taxon>Pseudomonadota</taxon>
        <taxon>Betaproteobacteria</taxon>
        <taxon>Nitrosomonadales</taxon>
        <taxon>Methylophilaceae</taxon>
        <taxon>Methyloradius</taxon>
    </lineage>
</organism>
<comment type="catalytic activity">
    <reaction evidence="2">
        <text>2 superoxide + 2 H(+) = H2O2 + O2</text>
        <dbReference type="Rhea" id="RHEA:20696"/>
        <dbReference type="ChEBI" id="CHEBI:15378"/>
        <dbReference type="ChEBI" id="CHEBI:15379"/>
        <dbReference type="ChEBI" id="CHEBI:16240"/>
        <dbReference type="ChEBI" id="CHEBI:18421"/>
        <dbReference type="EC" id="1.15.1.1"/>
    </reaction>
</comment>
<dbReference type="PROSITE" id="PS00087">
    <property type="entry name" value="SOD_CU_ZN_1"/>
    <property type="match status" value="1"/>
</dbReference>
<dbReference type="GO" id="GO:0004784">
    <property type="term" value="F:superoxide dismutase activity"/>
    <property type="evidence" value="ECO:0007669"/>
    <property type="project" value="UniProtKB-EC"/>
</dbReference>
<proteinExistence type="inferred from homology"/>
<dbReference type="NCBIfam" id="NF007628">
    <property type="entry name" value="PRK10290.1"/>
    <property type="match status" value="1"/>
</dbReference>
<gene>
    <name evidence="5" type="ORF">ZMTM_09220</name>
</gene>
<evidence type="ECO:0000259" key="4">
    <source>
        <dbReference type="Pfam" id="PF00080"/>
    </source>
</evidence>
<feature type="chain" id="PRO_5034672432" description="Superoxide dismutase [Cu-Zn]" evidence="3">
    <location>
        <begin position="21"/>
        <end position="173"/>
    </location>
</feature>
<dbReference type="EC" id="1.15.1.1" evidence="2"/>
<protein>
    <recommendedName>
        <fullName evidence="2">Superoxide dismutase [Cu-Zn]</fullName>
        <ecNumber evidence="2">1.15.1.1</ecNumber>
    </recommendedName>
</protein>
<feature type="domain" description="Superoxide dismutase copper/zinc binding" evidence="4">
    <location>
        <begin position="40"/>
        <end position="171"/>
    </location>
</feature>
<keyword evidence="2" id="KW-0560">Oxidoreductase</keyword>
<dbReference type="GO" id="GO:0005507">
    <property type="term" value="F:copper ion binding"/>
    <property type="evidence" value="ECO:0007669"/>
    <property type="project" value="InterPro"/>
</dbReference>
<dbReference type="PANTHER" id="PTHR10003">
    <property type="entry name" value="SUPEROXIDE DISMUTASE CU-ZN -RELATED"/>
    <property type="match status" value="1"/>
</dbReference>
<dbReference type="CDD" id="cd00305">
    <property type="entry name" value="Cu-Zn_Superoxide_Dismutase"/>
    <property type="match status" value="1"/>
</dbReference>
<evidence type="ECO:0000313" key="6">
    <source>
        <dbReference type="Proteomes" id="UP000826722"/>
    </source>
</evidence>
<evidence type="ECO:0000256" key="3">
    <source>
        <dbReference type="SAM" id="SignalP"/>
    </source>
</evidence>
<dbReference type="Proteomes" id="UP000826722">
    <property type="component" value="Chromosome"/>
</dbReference>
<dbReference type="Gene3D" id="2.60.40.200">
    <property type="entry name" value="Superoxide dismutase, copper/zinc binding domain"/>
    <property type="match status" value="1"/>
</dbReference>
<evidence type="ECO:0000313" key="5">
    <source>
        <dbReference type="EMBL" id="BCM24663.1"/>
    </source>
</evidence>
<dbReference type="InterPro" id="IPR024134">
    <property type="entry name" value="SOD_Cu/Zn_/chaperone"/>
</dbReference>
<comment type="similarity">
    <text evidence="1 2">Belongs to the Cu-Zn superoxide dismutase family.</text>
</comment>
<keyword evidence="2" id="KW-0862">Zinc</keyword>
<keyword evidence="2" id="KW-0479">Metal-binding</keyword>
<dbReference type="PROSITE" id="PS00332">
    <property type="entry name" value="SOD_CU_ZN_2"/>
    <property type="match status" value="1"/>
</dbReference>
<dbReference type="InterPro" id="IPR036423">
    <property type="entry name" value="SOD-like_Cu/Zn_dom_sf"/>
</dbReference>
<feature type="signal peptide" evidence="3">
    <location>
        <begin position="1"/>
        <end position="20"/>
    </location>
</feature>